<organism evidence="1 2">
    <name type="scientific">Gigaspora rosea</name>
    <dbReference type="NCBI Taxonomy" id="44941"/>
    <lineage>
        <taxon>Eukaryota</taxon>
        <taxon>Fungi</taxon>
        <taxon>Fungi incertae sedis</taxon>
        <taxon>Mucoromycota</taxon>
        <taxon>Glomeromycotina</taxon>
        <taxon>Glomeromycetes</taxon>
        <taxon>Diversisporales</taxon>
        <taxon>Gigasporaceae</taxon>
        <taxon>Gigaspora</taxon>
    </lineage>
</organism>
<dbReference type="Proteomes" id="UP000266673">
    <property type="component" value="Unassembled WGS sequence"/>
</dbReference>
<evidence type="ECO:0000313" key="1">
    <source>
        <dbReference type="EMBL" id="RIB10137.1"/>
    </source>
</evidence>
<evidence type="ECO:0000313" key="2">
    <source>
        <dbReference type="Proteomes" id="UP000266673"/>
    </source>
</evidence>
<keyword evidence="2" id="KW-1185">Reference proteome</keyword>
<sequence>MKKNLETIKYVSNNNMEEPTFTLYIEILTKALYQIQHIEGANLELDLVKYEHMIEATNPQLKGFVQQICKSTQARDWVIFNAIRETWEAINMMSTLGYLKDLDDDENDVEEGADKVSKEIEEALDTSSRLAAEIYKIEHW</sequence>
<dbReference type="AlphaFoldDB" id="A0A397ULW3"/>
<protein>
    <submittedName>
        <fullName evidence="1">Uncharacterized protein</fullName>
    </submittedName>
</protein>
<accession>A0A397ULW3</accession>
<gene>
    <name evidence="1" type="ORF">C2G38_2206959</name>
</gene>
<dbReference type="EMBL" id="QKWP01001287">
    <property type="protein sequence ID" value="RIB10137.1"/>
    <property type="molecule type" value="Genomic_DNA"/>
</dbReference>
<reference evidence="1 2" key="1">
    <citation type="submission" date="2018-06" db="EMBL/GenBank/DDBJ databases">
        <title>Comparative genomics reveals the genomic features of Rhizophagus irregularis, R. cerebriforme, R. diaphanum and Gigaspora rosea, and their symbiotic lifestyle signature.</title>
        <authorList>
            <person name="Morin E."/>
            <person name="San Clemente H."/>
            <person name="Chen E.C.H."/>
            <person name="De La Providencia I."/>
            <person name="Hainaut M."/>
            <person name="Kuo A."/>
            <person name="Kohler A."/>
            <person name="Murat C."/>
            <person name="Tang N."/>
            <person name="Roy S."/>
            <person name="Loubradou J."/>
            <person name="Henrissat B."/>
            <person name="Grigoriev I.V."/>
            <person name="Corradi N."/>
            <person name="Roux C."/>
            <person name="Martin F.M."/>
        </authorList>
    </citation>
    <scope>NUCLEOTIDE SEQUENCE [LARGE SCALE GENOMIC DNA]</scope>
    <source>
        <strain evidence="1 2">DAOM 194757</strain>
    </source>
</reference>
<proteinExistence type="predicted"/>
<name>A0A397ULW3_9GLOM</name>
<comment type="caution">
    <text evidence="1">The sequence shown here is derived from an EMBL/GenBank/DDBJ whole genome shotgun (WGS) entry which is preliminary data.</text>
</comment>